<organism evidence="1 2">
    <name type="scientific">Imbroritus primus</name>
    <dbReference type="NCBI Taxonomy" id="3058603"/>
    <lineage>
        <taxon>Bacteria</taxon>
        <taxon>Pseudomonadati</taxon>
        <taxon>Pseudomonadota</taxon>
        <taxon>Betaproteobacteria</taxon>
        <taxon>Burkholderiales</taxon>
        <taxon>Burkholderiaceae</taxon>
        <taxon>Imbroritus</taxon>
    </lineage>
</organism>
<comment type="caution">
    <text evidence="1">The sequence shown here is derived from an EMBL/GenBank/DDBJ whole genome shotgun (WGS) entry which is preliminary data.</text>
</comment>
<name>A0ACD3STX8_9BURK</name>
<accession>A0ACD3STX8</accession>
<gene>
    <name evidence="1" type="ORF">MW7_000685</name>
</gene>
<protein>
    <submittedName>
        <fullName evidence="1">Beta-ketoacyl-ACP synthase</fullName>
    </submittedName>
</protein>
<dbReference type="Proteomes" id="UP000004277">
    <property type="component" value="Unassembled WGS sequence"/>
</dbReference>
<evidence type="ECO:0000313" key="2">
    <source>
        <dbReference type="Proteomes" id="UP000004277"/>
    </source>
</evidence>
<evidence type="ECO:0000313" key="1">
    <source>
        <dbReference type="EMBL" id="TMS59697.1"/>
    </source>
</evidence>
<dbReference type="EMBL" id="AKCV02000004">
    <property type="protein sequence ID" value="TMS59697.1"/>
    <property type="molecule type" value="Genomic_DNA"/>
</dbReference>
<sequence>MKPAIYLQAMGATSALGADATSMRARLFAGGDPGGFIDGLTDCLTVTEAYSPGRPLSLGCVPPTTVLPDLTQLPAIFHSRNNALAAAALEQIRPQIDDAIQRFGAARVAVVVGTSTSGVREGEAAAQQWVTRTSFPERFDFALQELGNTAEFVAHYLGVTGPAYVVSTACSSGAKALAAGARLLQAGWVDAVVAGGVDALCQFTVSGFSALELVSATRCNPLSVHRKGINLGEGSAFFLMRRGSGPSIGPVRLAGWGESQDAHHMSAPDPQGVGAMAAMQQGLERAGIAAAQVDYINLHGTATLHNDAMETLAIHRLFGSETMVSSTKPLTGHTLAAAGALEAAVAWHVLHDNDTGRLPAHWWDGAVDPALSAVHPVAPGESLGRPVRHVLSNSFAFGGSNAALVLAS</sequence>
<reference evidence="1" key="1">
    <citation type="submission" date="2019-05" db="EMBL/GenBank/DDBJ databases">
        <title>Revised genome assembly of Burkholderiaceae (previously Ralstonia) sp. PBA.</title>
        <authorList>
            <person name="Gan H.M."/>
        </authorList>
    </citation>
    <scope>NUCLEOTIDE SEQUENCE</scope>
    <source>
        <strain evidence="1">PBA</strain>
    </source>
</reference>
<keyword evidence="2" id="KW-1185">Reference proteome</keyword>
<proteinExistence type="predicted"/>